<dbReference type="Gene3D" id="1.10.357.10">
    <property type="entry name" value="Tetracycline Repressor, domain 2"/>
    <property type="match status" value="2"/>
</dbReference>
<feature type="domain" description="HTH tetR-type" evidence="4">
    <location>
        <begin position="186"/>
        <end position="246"/>
    </location>
</feature>
<dbReference type="InterPro" id="IPR023772">
    <property type="entry name" value="DNA-bd_HTH_TetR-type_CS"/>
</dbReference>
<organism evidence="5 6">
    <name type="scientific">Actinomycetospora endophytica</name>
    <dbReference type="NCBI Taxonomy" id="2291215"/>
    <lineage>
        <taxon>Bacteria</taxon>
        <taxon>Bacillati</taxon>
        <taxon>Actinomycetota</taxon>
        <taxon>Actinomycetes</taxon>
        <taxon>Pseudonocardiales</taxon>
        <taxon>Pseudonocardiaceae</taxon>
        <taxon>Actinomycetospora</taxon>
    </lineage>
</organism>
<dbReference type="Proteomes" id="UP001199469">
    <property type="component" value="Unassembled WGS sequence"/>
</dbReference>
<dbReference type="PROSITE" id="PS50977">
    <property type="entry name" value="HTH_TETR_2"/>
    <property type="match status" value="2"/>
</dbReference>
<dbReference type="InterPro" id="IPR050109">
    <property type="entry name" value="HTH-type_TetR-like_transc_reg"/>
</dbReference>
<feature type="region of interest" description="Disordered" evidence="3">
    <location>
        <begin position="155"/>
        <end position="179"/>
    </location>
</feature>
<dbReference type="InterPro" id="IPR009057">
    <property type="entry name" value="Homeodomain-like_sf"/>
</dbReference>
<protein>
    <submittedName>
        <fullName evidence="5">TetR family transcriptional regulator</fullName>
    </submittedName>
</protein>
<evidence type="ECO:0000256" key="3">
    <source>
        <dbReference type="SAM" id="MobiDB-lite"/>
    </source>
</evidence>
<evidence type="ECO:0000259" key="4">
    <source>
        <dbReference type="PROSITE" id="PS50977"/>
    </source>
</evidence>
<feature type="DNA-binding region" description="H-T-H motif" evidence="2">
    <location>
        <begin position="8"/>
        <end position="27"/>
    </location>
</feature>
<keyword evidence="1 2" id="KW-0238">DNA-binding</keyword>
<name>A0ABS8PIZ7_9PSEU</name>
<feature type="DNA-binding region" description="H-T-H motif" evidence="2">
    <location>
        <begin position="209"/>
        <end position="228"/>
    </location>
</feature>
<comment type="caution">
    <text evidence="5">The sequence shown here is derived from an EMBL/GenBank/DDBJ whole genome shotgun (WGS) entry which is preliminary data.</text>
</comment>
<evidence type="ECO:0000313" key="5">
    <source>
        <dbReference type="EMBL" id="MCD2198235.1"/>
    </source>
</evidence>
<dbReference type="PANTHER" id="PTHR30055:SF226">
    <property type="entry name" value="HTH-TYPE TRANSCRIPTIONAL REGULATOR PKSA"/>
    <property type="match status" value="1"/>
</dbReference>
<accession>A0ABS8PIZ7</accession>
<feature type="domain" description="HTH tetR-type" evidence="4">
    <location>
        <begin position="1"/>
        <end position="45"/>
    </location>
</feature>
<dbReference type="PROSITE" id="PS01081">
    <property type="entry name" value="HTH_TETR_1"/>
    <property type="match status" value="1"/>
</dbReference>
<keyword evidence="6" id="KW-1185">Reference proteome</keyword>
<evidence type="ECO:0000313" key="6">
    <source>
        <dbReference type="Proteomes" id="UP001199469"/>
    </source>
</evidence>
<dbReference type="InterPro" id="IPR001647">
    <property type="entry name" value="HTH_TetR"/>
</dbReference>
<dbReference type="Pfam" id="PF00440">
    <property type="entry name" value="TetR_N"/>
    <property type="match status" value="2"/>
</dbReference>
<dbReference type="PANTHER" id="PTHR30055">
    <property type="entry name" value="HTH-TYPE TRANSCRIPTIONAL REGULATOR RUTR"/>
    <property type="match status" value="1"/>
</dbReference>
<proteinExistence type="predicted"/>
<dbReference type="SUPFAM" id="SSF46689">
    <property type="entry name" value="Homeodomain-like"/>
    <property type="match status" value="2"/>
</dbReference>
<evidence type="ECO:0000256" key="1">
    <source>
        <dbReference type="ARBA" id="ARBA00023125"/>
    </source>
</evidence>
<gene>
    <name evidence="5" type="ORF">LQ327_33210</name>
</gene>
<evidence type="ECO:0000256" key="2">
    <source>
        <dbReference type="PROSITE-ProRule" id="PRU00335"/>
    </source>
</evidence>
<reference evidence="5 6" key="1">
    <citation type="submission" date="2021-11" db="EMBL/GenBank/DDBJ databases">
        <title>Draft genome sequence of Actinomycetospora sp. SF1 isolated from the rhizosphere soil.</title>
        <authorList>
            <person name="Duangmal K."/>
            <person name="Chantavorakit T."/>
        </authorList>
    </citation>
    <scope>NUCLEOTIDE SEQUENCE [LARGE SCALE GENOMIC DNA]</scope>
    <source>
        <strain evidence="5 6">TBRC 5722</strain>
    </source>
</reference>
<dbReference type="EMBL" id="JAJNDB010000012">
    <property type="protein sequence ID" value="MCD2198235.1"/>
    <property type="molecule type" value="Genomic_DNA"/>
</dbReference>
<sequence>MHGYPRTSTQNVADAAGVNETLLFRHFQSKANLFDEAVLQPIVTTVEETFAEWAGDRPITSQDPAGELTSLIVILRTALADRRSDLVALIEAQAYAPELGPLLDRVDGQLREQGPALRSAARRTDLIAGPGRARAVLNFVVAMVAFRPDTIRAGQATGDGSLPEANADGPGAAEGFRSSRVDHRGRELRRVICVHAGEAFAEAGYKKTTTRAIAARASTAESTIFRYFRDKTELFDEAVVKPFLADVEAFTERWVNHRPIERDSDDRVALFLDALHQFLVDRRRTILVLFTVDEFGASAERTGRALDICTDLLLRAVSECACPADSTEKIRRSVAADVLAVALGSAVLDDSPAGNTRRVLAEEITRVVLRGTASTDLLPQ</sequence>